<evidence type="ECO:0000313" key="2">
    <source>
        <dbReference type="EMBL" id="CUO83991.1"/>
    </source>
</evidence>
<dbReference type="Pfam" id="PF17145">
    <property type="entry name" value="DUF5119"/>
    <property type="match status" value="1"/>
</dbReference>
<name>A0A174IBZ9_BACT4</name>
<feature type="region of interest" description="Disordered" evidence="1">
    <location>
        <begin position="327"/>
        <end position="355"/>
    </location>
</feature>
<evidence type="ECO:0008006" key="4">
    <source>
        <dbReference type="Google" id="ProtNLM"/>
    </source>
</evidence>
<evidence type="ECO:0000256" key="1">
    <source>
        <dbReference type="SAM" id="MobiDB-lite"/>
    </source>
</evidence>
<sequence>MRQVVSDRVISDKRTVLHISVFRQKNKRAYYPLSVLLFVCLCLCSCDRRDLTYSDEAEITITADWSKTGLSKLEGQYGATAVFYPIGGGSPVTVLIGDRNRKTVRMKEGRYNVVVFNRSFDDFSGIAFRGTDAHHTLEAYVRNAQAKGTDNGKVATDSPDELAAGYVEEFEVTPGMLGNYEPSATRGTENPSPCRICFTPRKLTKEITATIHIKGLNNIRTATCTLGGVPESVFLVSGKPSEQTMTQQFELDHSVYLPGSQTEGTMSATLSVFGFDENILHEVRFEAQLVDGKTEFTEELTDMKVNVSEDSEGVVSITIDVTCSETVPTVKPEGSSGMDADVDGWDEEENEDIDI</sequence>
<accession>A0A174IBZ9</accession>
<evidence type="ECO:0000313" key="3">
    <source>
        <dbReference type="Proteomes" id="UP000095576"/>
    </source>
</evidence>
<dbReference type="Proteomes" id="UP000095576">
    <property type="component" value="Unassembled WGS sequence"/>
</dbReference>
<dbReference type="InterPro" id="IPR033410">
    <property type="entry name" value="DUF5119"/>
</dbReference>
<feature type="compositionally biased region" description="Acidic residues" evidence="1">
    <location>
        <begin position="340"/>
        <end position="355"/>
    </location>
</feature>
<dbReference type="AlphaFoldDB" id="A0A174IBZ9"/>
<proteinExistence type="predicted"/>
<dbReference type="RefSeq" id="WP_081029581.1">
    <property type="nucleotide sequence ID" value="NZ_CZAP01000001.1"/>
</dbReference>
<gene>
    <name evidence="2" type="ORF">ERS852511_00281</name>
</gene>
<dbReference type="EMBL" id="CZAP01000001">
    <property type="protein sequence ID" value="CUO83991.1"/>
    <property type="molecule type" value="Genomic_DNA"/>
</dbReference>
<protein>
    <recommendedName>
        <fullName evidence="4">DUF5119 domain-containing protein</fullName>
    </recommendedName>
</protein>
<reference evidence="2 3" key="1">
    <citation type="submission" date="2015-09" db="EMBL/GenBank/DDBJ databases">
        <authorList>
            <consortium name="Pathogen Informatics"/>
        </authorList>
    </citation>
    <scope>NUCLEOTIDE SEQUENCE [LARGE SCALE GENOMIC DNA]</scope>
    <source>
        <strain evidence="2 3">2789STDY5834899</strain>
    </source>
</reference>
<organism evidence="2 3">
    <name type="scientific">Bacteroides thetaiotaomicron</name>
    <dbReference type="NCBI Taxonomy" id="818"/>
    <lineage>
        <taxon>Bacteria</taxon>
        <taxon>Pseudomonadati</taxon>
        <taxon>Bacteroidota</taxon>
        <taxon>Bacteroidia</taxon>
        <taxon>Bacteroidales</taxon>
        <taxon>Bacteroidaceae</taxon>
        <taxon>Bacteroides</taxon>
    </lineage>
</organism>